<organism evidence="3 4">
    <name type="scientific">Planomonospora alba</name>
    <dbReference type="NCBI Taxonomy" id="161354"/>
    <lineage>
        <taxon>Bacteria</taxon>
        <taxon>Bacillati</taxon>
        <taxon>Actinomycetota</taxon>
        <taxon>Actinomycetes</taxon>
        <taxon>Streptosporangiales</taxon>
        <taxon>Streptosporangiaceae</taxon>
        <taxon>Planomonospora</taxon>
    </lineage>
</organism>
<accession>A0ABP6N534</accession>
<feature type="region of interest" description="Disordered" evidence="1">
    <location>
        <begin position="138"/>
        <end position="186"/>
    </location>
</feature>
<feature type="transmembrane region" description="Helical" evidence="2">
    <location>
        <begin position="104"/>
        <end position="128"/>
    </location>
</feature>
<protein>
    <recommendedName>
        <fullName evidence="5">DUF2637 domain-containing protein</fullName>
    </recommendedName>
</protein>
<evidence type="ECO:0000256" key="2">
    <source>
        <dbReference type="SAM" id="Phobius"/>
    </source>
</evidence>
<reference evidence="4" key="1">
    <citation type="journal article" date="2019" name="Int. J. Syst. Evol. Microbiol.">
        <title>The Global Catalogue of Microorganisms (GCM) 10K type strain sequencing project: providing services to taxonomists for standard genome sequencing and annotation.</title>
        <authorList>
            <consortium name="The Broad Institute Genomics Platform"/>
            <consortium name="The Broad Institute Genome Sequencing Center for Infectious Disease"/>
            <person name="Wu L."/>
            <person name="Ma J."/>
        </authorList>
    </citation>
    <scope>NUCLEOTIDE SEQUENCE [LARGE SCALE GENOMIC DNA]</scope>
    <source>
        <strain evidence="4">JCM 9373</strain>
    </source>
</reference>
<evidence type="ECO:0008006" key="5">
    <source>
        <dbReference type="Google" id="ProtNLM"/>
    </source>
</evidence>
<dbReference type="RefSeq" id="WP_344859746.1">
    <property type="nucleotide sequence ID" value="NZ_BAAAUT010000021.1"/>
</dbReference>
<dbReference type="EMBL" id="BAAAUT010000021">
    <property type="protein sequence ID" value="GAA3136778.1"/>
    <property type="molecule type" value="Genomic_DNA"/>
</dbReference>
<feature type="transmembrane region" description="Helical" evidence="2">
    <location>
        <begin position="43"/>
        <end position="67"/>
    </location>
</feature>
<keyword evidence="2" id="KW-0472">Membrane</keyword>
<evidence type="ECO:0000256" key="1">
    <source>
        <dbReference type="SAM" id="MobiDB-lite"/>
    </source>
</evidence>
<evidence type="ECO:0000313" key="4">
    <source>
        <dbReference type="Proteomes" id="UP001500320"/>
    </source>
</evidence>
<feature type="transmembrane region" description="Helical" evidence="2">
    <location>
        <begin position="79"/>
        <end position="98"/>
    </location>
</feature>
<gene>
    <name evidence="3" type="ORF">GCM10010466_29500</name>
</gene>
<sequence>METVSILPRHVEREKKWAVTVGLAAALSPNVIGQWNLAVAIGWNPYLAAALPLASELYATMAARVWSAIPKHHKAAKRAAAWNMVAGVVLSFALNGVAEAVKHGALSVSLPLVLGVAAVPTICVAFLLHMAMSGDVPASVHQDQDQPAETETERPVYTEQEGGTETEPEPPAETEEKPKKASTVRVSPANVAKAKTFLLSVPDPERVTGTDLADILPRLSPRSRRAALDKARAELAAETAQGTLDLVA</sequence>
<feature type="transmembrane region" description="Helical" evidence="2">
    <location>
        <begin position="17"/>
        <end position="37"/>
    </location>
</feature>
<name>A0ABP6N534_9ACTN</name>
<feature type="compositionally biased region" description="Acidic residues" evidence="1">
    <location>
        <begin position="162"/>
        <end position="173"/>
    </location>
</feature>
<proteinExistence type="predicted"/>
<keyword evidence="2" id="KW-0812">Transmembrane</keyword>
<dbReference type="Proteomes" id="UP001500320">
    <property type="component" value="Unassembled WGS sequence"/>
</dbReference>
<comment type="caution">
    <text evidence="3">The sequence shown here is derived from an EMBL/GenBank/DDBJ whole genome shotgun (WGS) entry which is preliminary data.</text>
</comment>
<keyword evidence="2" id="KW-1133">Transmembrane helix</keyword>
<evidence type="ECO:0000313" key="3">
    <source>
        <dbReference type="EMBL" id="GAA3136778.1"/>
    </source>
</evidence>
<keyword evidence="4" id="KW-1185">Reference proteome</keyword>